<proteinExistence type="predicted"/>
<dbReference type="PANTHER" id="PTHR46791">
    <property type="entry name" value="EXPRESSED PROTEIN"/>
    <property type="match status" value="1"/>
</dbReference>
<accession>A0ABQ8V5A4</accession>
<dbReference type="Pfam" id="PF24764">
    <property type="entry name" value="rva_4"/>
    <property type="match status" value="1"/>
</dbReference>
<dbReference type="EMBL" id="JANVFT010000075">
    <property type="protein sequence ID" value="KAJ4475122.1"/>
    <property type="molecule type" value="Genomic_DNA"/>
</dbReference>
<organism evidence="3 4">
    <name type="scientific">Lentinula lateritia</name>
    <dbReference type="NCBI Taxonomy" id="40482"/>
    <lineage>
        <taxon>Eukaryota</taxon>
        <taxon>Fungi</taxon>
        <taxon>Dikarya</taxon>
        <taxon>Basidiomycota</taxon>
        <taxon>Agaricomycotina</taxon>
        <taxon>Agaricomycetes</taxon>
        <taxon>Agaricomycetidae</taxon>
        <taxon>Agaricales</taxon>
        <taxon>Marasmiineae</taxon>
        <taxon>Omphalotaceae</taxon>
        <taxon>Lentinula</taxon>
    </lineage>
</organism>
<keyword evidence="4" id="KW-1185">Reference proteome</keyword>
<evidence type="ECO:0000256" key="1">
    <source>
        <dbReference type="SAM" id="SignalP"/>
    </source>
</evidence>
<evidence type="ECO:0000313" key="3">
    <source>
        <dbReference type="EMBL" id="KAJ4475122.1"/>
    </source>
</evidence>
<feature type="domain" description="Integrase core" evidence="2">
    <location>
        <begin position="278"/>
        <end position="369"/>
    </location>
</feature>
<evidence type="ECO:0000259" key="2">
    <source>
        <dbReference type="Pfam" id="PF24764"/>
    </source>
</evidence>
<evidence type="ECO:0000313" key="4">
    <source>
        <dbReference type="Proteomes" id="UP001150217"/>
    </source>
</evidence>
<sequence>MFQWIKLSLASFLLVFLLPGLAANTTHPTSSNGLLDAFRSHYEQFHALLVSVHSEETDPFLLRLLGEDLEEFSRIVNQNTNVFDLEELQTLLINPDFLSWAYSHRTTSGISQFLGISRATVRRRLLENNIALPGIDPFPSNADSSAYNRQPGSLEGSRTDEILDAQIEAPISLPEEIYAQAASIASTSSSATYLSSISDSQLDALLSQLRVHYCRAGIRMLDGMLRRVGHIVPYERIQHSLLRIDPIHRVFDRIRIRRRGYSVPGPNSLWHHDGHHRQSIHNVRIERLWVDVSHYISQTWHDLFTDLELHHGLDASNINHIWLLQYLFLPTINEHLAFWAEGWNNHRISQRNGPSRSPEDMFGFDMIANGMRGESLDEVAMTDEELEVFGLDWEGLRDETLLRSLRRNYCNEGSGSWLGQQGPPPELNRVVVDPLPGLFTPEQIAHMDEQLLGLGRGPQIEDVVHLWTTALAIARSMSSNDPTLF</sequence>
<keyword evidence="1" id="KW-0732">Signal</keyword>
<dbReference type="PANTHER" id="PTHR46791:SF5">
    <property type="entry name" value="CLR5 DOMAIN-CONTAINING PROTEIN-RELATED"/>
    <property type="match status" value="1"/>
</dbReference>
<name>A0ABQ8V5A4_9AGAR</name>
<reference evidence="3" key="1">
    <citation type="submission" date="2022-08" db="EMBL/GenBank/DDBJ databases">
        <title>A Global Phylogenomic Analysis of the Shiitake Genus Lentinula.</title>
        <authorList>
            <consortium name="DOE Joint Genome Institute"/>
            <person name="Sierra-Patev S."/>
            <person name="Min B."/>
            <person name="Naranjo-Ortiz M."/>
            <person name="Looney B."/>
            <person name="Konkel Z."/>
            <person name="Slot J.C."/>
            <person name="Sakamoto Y."/>
            <person name="Steenwyk J.L."/>
            <person name="Rokas A."/>
            <person name="Carro J."/>
            <person name="Camarero S."/>
            <person name="Ferreira P."/>
            <person name="Molpeceres G."/>
            <person name="Ruiz-Duenas F.J."/>
            <person name="Serrano A."/>
            <person name="Henrissat B."/>
            <person name="Drula E."/>
            <person name="Hughes K.W."/>
            <person name="Mata J.L."/>
            <person name="Ishikawa N.K."/>
            <person name="Vargas-Isla R."/>
            <person name="Ushijima S."/>
            <person name="Smith C.A."/>
            <person name="Ahrendt S."/>
            <person name="Andreopoulos W."/>
            <person name="He G."/>
            <person name="Labutti K."/>
            <person name="Lipzen A."/>
            <person name="Ng V."/>
            <person name="Riley R."/>
            <person name="Sandor L."/>
            <person name="Barry K."/>
            <person name="Martinez A.T."/>
            <person name="Xiao Y."/>
            <person name="Gibbons J.G."/>
            <person name="Terashima K."/>
            <person name="Grigoriev I.V."/>
            <person name="Hibbett D.S."/>
        </authorList>
    </citation>
    <scope>NUCLEOTIDE SEQUENCE</scope>
    <source>
        <strain evidence="3">RHP3577 ss4</strain>
    </source>
</reference>
<dbReference type="Proteomes" id="UP001150217">
    <property type="component" value="Unassembled WGS sequence"/>
</dbReference>
<comment type="caution">
    <text evidence="3">The sequence shown here is derived from an EMBL/GenBank/DDBJ whole genome shotgun (WGS) entry which is preliminary data.</text>
</comment>
<gene>
    <name evidence="3" type="ORF">C8R41DRAFT_774601</name>
</gene>
<dbReference type="InterPro" id="IPR058913">
    <property type="entry name" value="Integrase_dom_put"/>
</dbReference>
<feature type="signal peptide" evidence="1">
    <location>
        <begin position="1"/>
        <end position="22"/>
    </location>
</feature>
<protein>
    <recommendedName>
        <fullName evidence="2">Integrase core domain-containing protein</fullName>
    </recommendedName>
</protein>
<feature type="chain" id="PRO_5046497058" description="Integrase core domain-containing protein" evidence="1">
    <location>
        <begin position="23"/>
        <end position="485"/>
    </location>
</feature>